<organism evidence="1 2">
    <name type="scientific">Steinernema carpocapsae</name>
    <name type="common">Entomopathogenic nematode</name>
    <dbReference type="NCBI Taxonomy" id="34508"/>
    <lineage>
        <taxon>Eukaryota</taxon>
        <taxon>Metazoa</taxon>
        <taxon>Ecdysozoa</taxon>
        <taxon>Nematoda</taxon>
        <taxon>Chromadorea</taxon>
        <taxon>Rhabditida</taxon>
        <taxon>Tylenchina</taxon>
        <taxon>Panagrolaimomorpha</taxon>
        <taxon>Strongyloidoidea</taxon>
        <taxon>Steinernematidae</taxon>
        <taxon>Steinernema</taxon>
    </lineage>
</organism>
<sequence>MDFVPVEFVDNLFHSLPLKSLKNVSLNSDVWTALQATHVSKRYECHLIYDGWKSHLKSTGDNTALLIDNVGSFDARFLRIQKILFTDKTPPVVPELKTVLRNPVQQIEKLEFSQMLLGSPLQDSKYDFMWKVQVRVLESAFILSPKVIDWHLKENRNLKVIKIQFMIMSQLKDFVKQWLDCEKAKNLLLVAELPSLLKLNRLLNIGLTLINEDRLQIQHQETKAMLTINVHVEKYEFSDRFSHSECL</sequence>
<dbReference type="Proteomes" id="UP000298663">
    <property type="component" value="Unassembled WGS sequence"/>
</dbReference>
<proteinExistence type="predicted"/>
<protein>
    <recommendedName>
        <fullName evidence="3">F-box domain-containing protein</fullName>
    </recommendedName>
</protein>
<reference evidence="1 2" key="2">
    <citation type="journal article" date="2019" name="G3 (Bethesda)">
        <title>Hybrid Assembly of the Genome of the Entomopathogenic Nematode Steinernema carpocapsae Identifies the X-Chromosome.</title>
        <authorList>
            <person name="Serra L."/>
            <person name="Macchietto M."/>
            <person name="Macias-Munoz A."/>
            <person name="McGill C.J."/>
            <person name="Rodriguez I.M."/>
            <person name="Rodriguez B."/>
            <person name="Murad R."/>
            <person name="Mortazavi A."/>
        </authorList>
    </citation>
    <scope>NUCLEOTIDE SEQUENCE [LARGE SCALE GENOMIC DNA]</scope>
    <source>
        <strain evidence="1 2">ALL</strain>
    </source>
</reference>
<gene>
    <name evidence="1" type="ORF">L596_010195</name>
</gene>
<name>A0A4U5PHN0_STECR</name>
<evidence type="ECO:0000313" key="2">
    <source>
        <dbReference type="Proteomes" id="UP000298663"/>
    </source>
</evidence>
<comment type="caution">
    <text evidence="1">The sequence shown here is derived from an EMBL/GenBank/DDBJ whole genome shotgun (WGS) entry which is preliminary data.</text>
</comment>
<keyword evidence="2" id="KW-1185">Reference proteome</keyword>
<evidence type="ECO:0008006" key="3">
    <source>
        <dbReference type="Google" id="ProtNLM"/>
    </source>
</evidence>
<dbReference type="EMBL" id="AZBU02000002">
    <property type="protein sequence ID" value="TKR96132.1"/>
    <property type="molecule type" value="Genomic_DNA"/>
</dbReference>
<dbReference type="AlphaFoldDB" id="A0A4U5PHN0"/>
<reference evidence="1 2" key="1">
    <citation type="journal article" date="2015" name="Genome Biol.">
        <title>Comparative genomics of Steinernema reveals deeply conserved gene regulatory networks.</title>
        <authorList>
            <person name="Dillman A.R."/>
            <person name="Macchietto M."/>
            <person name="Porter C.F."/>
            <person name="Rogers A."/>
            <person name="Williams B."/>
            <person name="Antoshechkin I."/>
            <person name="Lee M.M."/>
            <person name="Goodwin Z."/>
            <person name="Lu X."/>
            <person name="Lewis E.E."/>
            <person name="Goodrich-Blair H."/>
            <person name="Stock S.P."/>
            <person name="Adams B.J."/>
            <person name="Sternberg P.W."/>
            <person name="Mortazavi A."/>
        </authorList>
    </citation>
    <scope>NUCLEOTIDE SEQUENCE [LARGE SCALE GENOMIC DNA]</scope>
    <source>
        <strain evidence="1 2">ALL</strain>
    </source>
</reference>
<accession>A0A4U5PHN0</accession>
<evidence type="ECO:0000313" key="1">
    <source>
        <dbReference type="EMBL" id="TKR96132.1"/>
    </source>
</evidence>